<gene>
    <name evidence="2" type="ORF">HDF14_001561</name>
</gene>
<feature type="region of interest" description="Disordered" evidence="1">
    <location>
        <begin position="88"/>
        <end position="114"/>
    </location>
</feature>
<comment type="caution">
    <text evidence="2">The sequence shown here is derived from an EMBL/GenBank/DDBJ whole genome shotgun (WGS) entry which is preliminary data.</text>
</comment>
<organism evidence="2 3">
    <name type="scientific">Tunturiibacter gelidiferens</name>
    <dbReference type="NCBI Taxonomy" id="3069689"/>
    <lineage>
        <taxon>Bacteria</taxon>
        <taxon>Pseudomonadati</taxon>
        <taxon>Acidobacteriota</taxon>
        <taxon>Terriglobia</taxon>
        <taxon>Terriglobales</taxon>
        <taxon>Acidobacteriaceae</taxon>
        <taxon>Tunturiibacter</taxon>
    </lineage>
</organism>
<evidence type="ECO:0000313" key="3">
    <source>
        <dbReference type="Proteomes" id="UP000535182"/>
    </source>
</evidence>
<dbReference type="AlphaFoldDB" id="A0A9X0U3I1"/>
<dbReference type="Proteomes" id="UP000535182">
    <property type="component" value="Unassembled WGS sequence"/>
</dbReference>
<name>A0A9X0U3I1_9BACT</name>
<dbReference type="EMBL" id="JACHEB010000003">
    <property type="protein sequence ID" value="MBB5327955.1"/>
    <property type="molecule type" value="Genomic_DNA"/>
</dbReference>
<feature type="compositionally biased region" description="Low complexity" evidence="1">
    <location>
        <begin position="96"/>
        <end position="106"/>
    </location>
</feature>
<sequence length="114" mass="12634">MSKSRTHHPLYLNSEFVGHTFPTKTIDSKERLQEFVVRHARVHDTLASTPQYAGAAFDYNIYDNCGSGDHICYHGVMDIFRTLSPPQVSLNPCANPPKRSSSSPPSTGRAATSR</sequence>
<evidence type="ECO:0000256" key="1">
    <source>
        <dbReference type="SAM" id="MobiDB-lite"/>
    </source>
</evidence>
<proteinExistence type="predicted"/>
<dbReference type="RefSeq" id="WP_183975050.1">
    <property type="nucleotide sequence ID" value="NZ_JACHEB010000003.1"/>
</dbReference>
<accession>A0A9X0U3I1</accession>
<protein>
    <submittedName>
        <fullName evidence="2">Uncharacterized protein</fullName>
    </submittedName>
</protein>
<reference evidence="2 3" key="1">
    <citation type="submission" date="2020-08" db="EMBL/GenBank/DDBJ databases">
        <title>Genomic Encyclopedia of Type Strains, Phase IV (KMG-V): Genome sequencing to study the core and pangenomes of soil and plant-associated prokaryotes.</title>
        <authorList>
            <person name="Whitman W."/>
        </authorList>
    </citation>
    <scope>NUCLEOTIDE SEQUENCE [LARGE SCALE GENOMIC DNA]</scope>
    <source>
        <strain evidence="2 3">X5P2</strain>
    </source>
</reference>
<keyword evidence="3" id="KW-1185">Reference proteome</keyword>
<evidence type="ECO:0000313" key="2">
    <source>
        <dbReference type="EMBL" id="MBB5327955.1"/>
    </source>
</evidence>